<keyword evidence="2" id="KW-1185">Reference proteome</keyword>
<gene>
    <name evidence="1" type="ORF">MRB53_017463</name>
</gene>
<reference evidence="1 2" key="1">
    <citation type="journal article" date="2022" name="Hortic Res">
        <title>A haplotype resolved chromosomal level avocado genome allows analysis of novel avocado genes.</title>
        <authorList>
            <person name="Nath O."/>
            <person name="Fletcher S.J."/>
            <person name="Hayward A."/>
            <person name="Shaw L.M."/>
            <person name="Masouleh A.K."/>
            <person name="Furtado A."/>
            <person name="Henry R.J."/>
            <person name="Mitter N."/>
        </authorList>
    </citation>
    <scope>NUCLEOTIDE SEQUENCE [LARGE SCALE GENOMIC DNA]</scope>
    <source>
        <strain evidence="2">cv. Hass</strain>
    </source>
</reference>
<sequence>MPLLSSPSAPSPSHIYLETLPIESSTGLKVEEALCSPHLLHHHHHPSAIIGMMSSATLVEARLASIRALPGGPTGMLSPSDITLVDGNHEAKEN</sequence>
<protein>
    <submittedName>
        <fullName evidence="1">Uncharacterized protein</fullName>
    </submittedName>
</protein>
<evidence type="ECO:0000313" key="2">
    <source>
        <dbReference type="Proteomes" id="UP001234297"/>
    </source>
</evidence>
<organism evidence="1 2">
    <name type="scientific">Persea americana</name>
    <name type="common">Avocado</name>
    <dbReference type="NCBI Taxonomy" id="3435"/>
    <lineage>
        <taxon>Eukaryota</taxon>
        <taxon>Viridiplantae</taxon>
        <taxon>Streptophyta</taxon>
        <taxon>Embryophyta</taxon>
        <taxon>Tracheophyta</taxon>
        <taxon>Spermatophyta</taxon>
        <taxon>Magnoliopsida</taxon>
        <taxon>Magnoliidae</taxon>
        <taxon>Laurales</taxon>
        <taxon>Lauraceae</taxon>
        <taxon>Persea</taxon>
    </lineage>
</organism>
<accession>A0ACC2M625</accession>
<dbReference type="Proteomes" id="UP001234297">
    <property type="component" value="Chromosome 5"/>
</dbReference>
<comment type="caution">
    <text evidence="1">The sequence shown here is derived from an EMBL/GenBank/DDBJ whole genome shotgun (WGS) entry which is preliminary data.</text>
</comment>
<evidence type="ECO:0000313" key="1">
    <source>
        <dbReference type="EMBL" id="KAJ8640769.1"/>
    </source>
</evidence>
<dbReference type="EMBL" id="CM056813">
    <property type="protein sequence ID" value="KAJ8640769.1"/>
    <property type="molecule type" value="Genomic_DNA"/>
</dbReference>
<proteinExistence type="predicted"/>
<name>A0ACC2M625_PERAE</name>